<dbReference type="Proteomes" id="UP000008960">
    <property type="component" value="Chromosome"/>
</dbReference>
<proteinExistence type="predicted"/>
<dbReference type="KEGG" id="bprl:CL2_30080"/>
<accession>D4MWL4</accession>
<dbReference type="RefSeq" id="WP_008393562.1">
    <property type="nucleotide sequence ID" value="NC_021016.1"/>
</dbReference>
<evidence type="ECO:0000313" key="1">
    <source>
        <dbReference type="EMBL" id="CBL39780.1"/>
    </source>
</evidence>
<dbReference type="EMBL" id="FP929061">
    <property type="protein sequence ID" value="CBL39780.1"/>
    <property type="molecule type" value="Genomic_DNA"/>
</dbReference>
<protein>
    <submittedName>
        <fullName evidence="1">Uncharacterized protein</fullName>
    </submittedName>
</protein>
<dbReference type="AlphaFoldDB" id="D4MWL4"/>
<reference evidence="1 2" key="1">
    <citation type="submission" date="2010-03" db="EMBL/GenBank/DDBJ databases">
        <title>The genome sequence of Clostridiales sp. SSC/2.</title>
        <authorList>
            <consortium name="metaHIT consortium -- http://www.metahit.eu/"/>
            <person name="Pajon A."/>
            <person name="Turner K."/>
            <person name="Parkhill J."/>
            <person name="Duncan S."/>
            <person name="Flint H."/>
        </authorList>
    </citation>
    <scope>NUCLEOTIDE SEQUENCE [LARGE SCALE GENOMIC DNA]</scope>
    <source>
        <strain evidence="1 2">SSC/2</strain>
    </source>
</reference>
<dbReference type="PATRIC" id="fig|245018.3.peg.411"/>
<organism evidence="1 2">
    <name type="scientific">Anaerostipes hadrus</name>
    <dbReference type="NCBI Taxonomy" id="649756"/>
    <lineage>
        <taxon>Bacteria</taxon>
        <taxon>Bacillati</taxon>
        <taxon>Bacillota</taxon>
        <taxon>Clostridia</taxon>
        <taxon>Lachnospirales</taxon>
        <taxon>Lachnospiraceae</taxon>
        <taxon>Anaerostipes</taxon>
    </lineage>
</organism>
<sequence>MGKVRQRLGKAYIHTKEESIQSIIIDALVDHGYDVDVEVTDNGTGNEVVSCEIYDVGGSKK</sequence>
<reference evidence="1 2" key="2">
    <citation type="submission" date="2010-03" db="EMBL/GenBank/DDBJ databases">
        <authorList>
            <person name="Pajon A."/>
        </authorList>
    </citation>
    <scope>NUCLEOTIDE SEQUENCE [LARGE SCALE GENOMIC DNA]</scope>
    <source>
        <strain evidence="1 2">SSC/2</strain>
    </source>
</reference>
<gene>
    <name evidence="1" type="ORF">CL2_30080</name>
</gene>
<name>D4MWL4_ANAHA</name>
<evidence type="ECO:0000313" key="2">
    <source>
        <dbReference type="Proteomes" id="UP000008960"/>
    </source>
</evidence>